<gene>
    <name evidence="3" type="ORF">Mth01_47550</name>
</gene>
<dbReference type="Proteomes" id="UP000610966">
    <property type="component" value="Unassembled WGS sequence"/>
</dbReference>
<protein>
    <submittedName>
        <fullName evidence="3">Uncharacterized protein</fullName>
    </submittedName>
</protein>
<evidence type="ECO:0000313" key="3">
    <source>
        <dbReference type="EMBL" id="GIH72502.1"/>
    </source>
</evidence>
<feature type="coiled-coil region" evidence="1">
    <location>
        <begin position="34"/>
        <end position="61"/>
    </location>
</feature>
<dbReference type="RefSeq" id="WP_204018164.1">
    <property type="nucleotide sequence ID" value="NZ_BOOG01000053.1"/>
</dbReference>
<name>A0A8J3RB85_9ACTN</name>
<sequence>MRATGPRGTRVYVFLFFVMFALAVTEFIVATVRIGDLKGAADRATDRTQELRDEMSALQADLTIKPESLRDADVPERLLLSLDKKTCDSFRACEDEKMPVIEVEVGHCDGGALCVSHHWLDGTPRLVRSDTYWWQSGRLRSAAITCHDTLSIGNEVSWRFDFHPTAAVFDTAQRRWKVSAYQAKFSLEKPDGNCSAMSASWAGTGEID</sequence>
<comment type="caution">
    <text evidence="3">The sequence shown here is derived from an EMBL/GenBank/DDBJ whole genome shotgun (WGS) entry which is preliminary data.</text>
</comment>
<proteinExistence type="predicted"/>
<accession>A0A8J3RB85</accession>
<dbReference type="AlphaFoldDB" id="A0A8J3RB85"/>
<evidence type="ECO:0000256" key="2">
    <source>
        <dbReference type="SAM" id="Phobius"/>
    </source>
</evidence>
<evidence type="ECO:0000256" key="1">
    <source>
        <dbReference type="SAM" id="Coils"/>
    </source>
</evidence>
<keyword evidence="1" id="KW-0175">Coiled coil</keyword>
<keyword evidence="2" id="KW-0812">Transmembrane</keyword>
<keyword evidence="2" id="KW-0472">Membrane</keyword>
<reference evidence="3" key="1">
    <citation type="submission" date="2021-01" db="EMBL/GenBank/DDBJ databases">
        <title>Whole genome shotgun sequence of Sphaerimonospora thailandensis NBRC 107569.</title>
        <authorList>
            <person name="Komaki H."/>
            <person name="Tamura T."/>
        </authorList>
    </citation>
    <scope>NUCLEOTIDE SEQUENCE</scope>
    <source>
        <strain evidence="3">NBRC 107569</strain>
    </source>
</reference>
<keyword evidence="2" id="KW-1133">Transmembrane helix</keyword>
<feature type="transmembrane region" description="Helical" evidence="2">
    <location>
        <begin position="12"/>
        <end position="32"/>
    </location>
</feature>
<keyword evidence="4" id="KW-1185">Reference proteome</keyword>
<dbReference type="EMBL" id="BOOG01000053">
    <property type="protein sequence ID" value="GIH72502.1"/>
    <property type="molecule type" value="Genomic_DNA"/>
</dbReference>
<evidence type="ECO:0000313" key="4">
    <source>
        <dbReference type="Proteomes" id="UP000610966"/>
    </source>
</evidence>
<organism evidence="3 4">
    <name type="scientific">Sphaerimonospora thailandensis</name>
    <dbReference type="NCBI Taxonomy" id="795644"/>
    <lineage>
        <taxon>Bacteria</taxon>
        <taxon>Bacillati</taxon>
        <taxon>Actinomycetota</taxon>
        <taxon>Actinomycetes</taxon>
        <taxon>Streptosporangiales</taxon>
        <taxon>Streptosporangiaceae</taxon>
        <taxon>Sphaerimonospora</taxon>
    </lineage>
</organism>